<protein>
    <submittedName>
        <fullName evidence="2">N-acetyltransferase</fullName>
    </submittedName>
</protein>
<reference evidence="2 3" key="1">
    <citation type="submission" date="2018-11" db="EMBL/GenBank/DDBJ databases">
        <title>Deinococcus shelandsis sp. nov., isolated from South Shetland Islands soil of Antarctica.</title>
        <authorList>
            <person name="Tian J."/>
        </authorList>
    </citation>
    <scope>NUCLEOTIDE SEQUENCE [LARGE SCALE GENOMIC DNA]</scope>
    <source>
        <strain evidence="2 3">S14-83T</strain>
    </source>
</reference>
<gene>
    <name evidence="2" type="ORF">EHF33_11790</name>
</gene>
<dbReference type="InterPro" id="IPR000182">
    <property type="entry name" value="GNAT_dom"/>
</dbReference>
<dbReference type="Gene3D" id="3.40.630.30">
    <property type="match status" value="1"/>
</dbReference>
<evidence type="ECO:0000313" key="3">
    <source>
        <dbReference type="Proteomes" id="UP000276417"/>
    </source>
</evidence>
<dbReference type="Pfam" id="PF13302">
    <property type="entry name" value="Acetyltransf_3"/>
    <property type="match status" value="1"/>
</dbReference>
<dbReference type="InterPro" id="IPR016181">
    <property type="entry name" value="Acyl_CoA_acyltransferase"/>
</dbReference>
<proteinExistence type="predicted"/>
<dbReference type="Proteomes" id="UP000276417">
    <property type="component" value="Chromosome 1"/>
</dbReference>
<keyword evidence="3" id="KW-1185">Reference proteome</keyword>
<dbReference type="InterPro" id="IPR051531">
    <property type="entry name" value="N-acetyltransferase"/>
</dbReference>
<sequence>MASILARLERRIGKSGKMLKMTAPAPASSLPTLFTPRLKLYPLTHDIVVRQLTGKPFTLDLPELGPVEFDTEWPGDAFAIFASLAQDTQSSGGWVMVYAGEAAGMIGPKGVLWGAVEIGYGLRPQNWRQGLATEAVQAVTAWLLTLEHVRRVTAETAVGNLASAKVLTKAGFVETGRGHSEEDGDLRLWERRT</sequence>
<name>A0A3G8YDE1_9DEIO</name>
<dbReference type="PANTHER" id="PTHR43792:SF13">
    <property type="entry name" value="ACETYLTRANSFERASE"/>
    <property type="match status" value="1"/>
</dbReference>
<feature type="domain" description="N-acetyltransferase" evidence="1">
    <location>
        <begin position="47"/>
        <end position="193"/>
    </location>
</feature>
<dbReference type="EMBL" id="CP034183">
    <property type="protein sequence ID" value="AZI43342.1"/>
    <property type="molecule type" value="Genomic_DNA"/>
</dbReference>
<dbReference type="KEGG" id="dph:EHF33_11790"/>
<organism evidence="2 3">
    <name type="scientific">Deinococcus psychrotolerans</name>
    <dbReference type="NCBI Taxonomy" id="2489213"/>
    <lineage>
        <taxon>Bacteria</taxon>
        <taxon>Thermotogati</taxon>
        <taxon>Deinococcota</taxon>
        <taxon>Deinococci</taxon>
        <taxon>Deinococcales</taxon>
        <taxon>Deinococcaceae</taxon>
        <taxon>Deinococcus</taxon>
    </lineage>
</organism>
<evidence type="ECO:0000313" key="2">
    <source>
        <dbReference type="EMBL" id="AZI43342.1"/>
    </source>
</evidence>
<evidence type="ECO:0000259" key="1">
    <source>
        <dbReference type="PROSITE" id="PS51186"/>
    </source>
</evidence>
<dbReference type="PANTHER" id="PTHR43792">
    <property type="entry name" value="GNAT FAMILY, PUTATIVE (AFU_ORTHOLOGUE AFUA_3G00765)-RELATED-RELATED"/>
    <property type="match status" value="1"/>
</dbReference>
<accession>A0A3G8YDE1</accession>
<keyword evidence="2" id="KW-0808">Transferase</keyword>
<dbReference type="SUPFAM" id="SSF55729">
    <property type="entry name" value="Acyl-CoA N-acyltransferases (Nat)"/>
    <property type="match status" value="1"/>
</dbReference>
<dbReference type="OrthoDB" id="2636883at2"/>
<dbReference type="GO" id="GO:0016747">
    <property type="term" value="F:acyltransferase activity, transferring groups other than amino-acyl groups"/>
    <property type="evidence" value="ECO:0007669"/>
    <property type="project" value="InterPro"/>
</dbReference>
<dbReference type="PROSITE" id="PS51186">
    <property type="entry name" value="GNAT"/>
    <property type="match status" value="1"/>
</dbReference>
<dbReference type="AlphaFoldDB" id="A0A3G8YDE1"/>